<organism evidence="2 4">
    <name type="scientific">Modestobacter muralis</name>
    <dbReference type="NCBI Taxonomy" id="1608614"/>
    <lineage>
        <taxon>Bacteria</taxon>
        <taxon>Bacillati</taxon>
        <taxon>Actinomycetota</taxon>
        <taxon>Actinomycetes</taxon>
        <taxon>Geodermatophilales</taxon>
        <taxon>Geodermatophilaceae</taxon>
        <taxon>Modestobacter</taxon>
    </lineage>
</organism>
<reference evidence="2 4" key="2">
    <citation type="submission" date="2020-02" db="EMBL/GenBank/DDBJ databases">
        <title>The WGS of Modestobacter muralis DSM 100205.</title>
        <authorList>
            <person name="Jiang Z."/>
        </authorList>
    </citation>
    <scope>NUCLEOTIDE SEQUENCE [LARGE SCALE GENOMIC DNA]</scope>
    <source>
        <strain evidence="2 4">DSM 100205</strain>
    </source>
</reference>
<proteinExistence type="predicted"/>
<sequence length="181" mass="20147">MLAPKSVQVELDLKLVKIAGTWEPNEVERRAAWELYVELLTRVAVVPLSRDEGLVREALSSLYSLFATTREVLRKAGPQVAEPKPAGQYNLAFLAVAMLNFALRPVLGRWHPVLNEWEAARPASRSRREHEHAWAQIGALRSELELTRQQLTYYAALLAAACGVPDLTATVTQTPEPPAQD</sequence>
<name>A0A6P0H6P9_9ACTN</name>
<evidence type="ECO:0000313" key="3">
    <source>
        <dbReference type="Proteomes" id="UP000468828"/>
    </source>
</evidence>
<evidence type="ECO:0000313" key="1">
    <source>
        <dbReference type="EMBL" id="NEK94464.1"/>
    </source>
</evidence>
<dbReference type="Proteomes" id="UP000471152">
    <property type="component" value="Unassembled WGS sequence"/>
</dbReference>
<dbReference type="EMBL" id="JAAGWB010000024">
    <property type="protein sequence ID" value="NEN51352.1"/>
    <property type="molecule type" value="Genomic_DNA"/>
</dbReference>
<dbReference type="AlphaFoldDB" id="A0A6P0H6P9"/>
<dbReference type="Proteomes" id="UP000468828">
    <property type="component" value="Unassembled WGS sequence"/>
</dbReference>
<comment type="caution">
    <text evidence="2">The sequence shown here is derived from an EMBL/GenBank/DDBJ whole genome shotgun (WGS) entry which is preliminary data.</text>
</comment>
<keyword evidence="3" id="KW-1185">Reference proteome</keyword>
<accession>A0A6P0H6P9</accession>
<reference evidence="1 3" key="1">
    <citation type="submission" date="2020-01" db="EMBL/GenBank/DDBJ databases">
        <title>the WGS Modestobacter muralis CPCC 204518.</title>
        <authorList>
            <person name="Jiang Z."/>
        </authorList>
    </citation>
    <scope>NUCLEOTIDE SEQUENCE [LARGE SCALE GENOMIC DNA]</scope>
    <source>
        <strain evidence="1 3">DSM 100205</strain>
    </source>
</reference>
<dbReference type="EMBL" id="JAAGWH010000022">
    <property type="protein sequence ID" value="NEK94464.1"/>
    <property type="molecule type" value="Genomic_DNA"/>
</dbReference>
<evidence type="ECO:0000313" key="4">
    <source>
        <dbReference type="Proteomes" id="UP000471152"/>
    </source>
</evidence>
<gene>
    <name evidence="2" type="ORF">G3R41_10460</name>
    <name evidence="1" type="ORF">GCU67_09805</name>
</gene>
<protein>
    <submittedName>
        <fullName evidence="2">Uncharacterized protein</fullName>
    </submittedName>
</protein>
<evidence type="ECO:0000313" key="2">
    <source>
        <dbReference type="EMBL" id="NEN51352.1"/>
    </source>
</evidence>